<dbReference type="EMBL" id="LAZR01017955">
    <property type="protein sequence ID" value="KKL98301.1"/>
    <property type="molecule type" value="Genomic_DNA"/>
</dbReference>
<dbReference type="AlphaFoldDB" id="A0A0F9H5S9"/>
<proteinExistence type="predicted"/>
<keyword evidence="1" id="KW-1133">Transmembrane helix</keyword>
<reference evidence="2" key="1">
    <citation type="journal article" date="2015" name="Nature">
        <title>Complex archaea that bridge the gap between prokaryotes and eukaryotes.</title>
        <authorList>
            <person name="Spang A."/>
            <person name="Saw J.H."/>
            <person name="Jorgensen S.L."/>
            <person name="Zaremba-Niedzwiedzka K."/>
            <person name="Martijn J."/>
            <person name="Lind A.E."/>
            <person name="van Eijk R."/>
            <person name="Schleper C."/>
            <person name="Guy L."/>
            <person name="Ettema T.J."/>
        </authorList>
    </citation>
    <scope>NUCLEOTIDE SEQUENCE</scope>
</reference>
<protein>
    <submittedName>
        <fullName evidence="2">Uncharacterized protein</fullName>
    </submittedName>
</protein>
<sequence length="62" mass="6764">MTIFPNPAQRKLAAMLSTQVLYILGSIATGMPVEGTIMLGIFTAFVAGNYGEHREKKNETHP</sequence>
<evidence type="ECO:0000256" key="1">
    <source>
        <dbReference type="SAM" id="Phobius"/>
    </source>
</evidence>
<name>A0A0F9H5S9_9ZZZZ</name>
<keyword evidence="1" id="KW-0472">Membrane</keyword>
<accession>A0A0F9H5S9</accession>
<gene>
    <name evidence="2" type="ORF">LCGC14_1825720</name>
</gene>
<organism evidence="2">
    <name type="scientific">marine sediment metagenome</name>
    <dbReference type="NCBI Taxonomy" id="412755"/>
    <lineage>
        <taxon>unclassified sequences</taxon>
        <taxon>metagenomes</taxon>
        <taxon>ecological metagenomes</taxon>
    </lineage>
</organism>
<comment type="caution">
    <text evidence="2">The sequence shown here is derived from an EMBL/GenBank/DDBJ whole genome shotgun (WGS) entry which is preliminary data.</text>
</comment>
<evidence type="ECO:0000313" key="2">
    <source>
        <dbReference type="EMBL" id="KKL98301.1"/>
    </source>
</evidence>
<keyword evidence="1" id="KW-0812">Transmembrane</keyword>
<feature type="transmembrane region" description="Helical" evidence="1">
    <location>
        <begin position="20"/>
        <end position="47"/>
    </location>
</feature>